<feature type="compositionally biased region" description="Pro residues" evidence="10">
    <location>
        <begin position="387"/>
        <end position="397"/>
    </location>
</feature>
<protein>
    <recommendedName>
        <fullName evidence="11">SAND domain-containing protein</fullName>
    </recommendedName>
</protein>
<evidence type="ECO:0000313" key="13">
    <source>
        <dbReference type="Proteomes" id="UP000829720"/>
    </source>
</evidence>
<gene>
    <name evidence="12" type="ORF">AGOR_G00120570</name>
</gene>
<evidence type="ECO:0000256" key="4">
    <source>
        <dbReference type="ARBA" id="ARBA00022833"/>
    </source>
</evidence>
<evidence type="ECO:0000256" key="10">
    <source>
        <dbReference type="SAM" id="MobiDB-lite"/>
    </source>
</evidence>
<feature type="region of interest" description="Disordered" evidence="10">
    <location>
        <begin position="364"/>
        <end position="407"/>
    </location>
</feature>
<dbReference type="FunFam" id="3.10.390.10:FF:000003">
    <property type="entry name" value="glucocorticoid modulatory element-binding protein 1 isoform X2"/>
    <property type="match status" value="1"/>
</dbReference>
<dbReference type="GO" id="GO:0006357">
    <property type="term" value="P:regulation of transcription by RNA polymerase II"/>
    <property type="evidence" value="ECO:0007669"/>
    <property type="project" value="TreeGrafter"/>
</dbReference>
<dbReference type="InterPro" id="IPR000770">
    <property type="entry name" value="SAND_dom"/>
</dbReference>
<dbReference type="OrthoDB" id="5792412at2759"/>
<dbReference type="EMBL" id="JAERUA010000010">
    <property type="protein sequence ID" value="KAI1894905.1"/>
    <property type="molecule type" value="Genomic_DNA"/>
</dbReference>
<evidence type="ECO:0000256" key="9">
    <source>
        <dbReference type="ARBA" id="ARBA00023242"/>
    </source>
</evidence>
<keyword evidence="6" id="KW-0175">Coiled coil</keyword>
<dbReference type="SUPFAM" id="SSF63763">
    <property type="entry name" value="SAND domain-like"/>
    <property type="match status" value="1"/>
</dbReference>
<sequence length="477" mass="51701">MILHHLSVAPDDWLMETRPVAVSTADVVMVKTEEDDPNDSGKTQVILQLQPITQGVSEDPGEMGTAIVAVETHNEDGSADGDEVEYGYPITCGDSRAVLLFKKFVCPGINVKCVKFNEQLISPKQFVHLAGKATLKDWKRAIRLGGVMLRKMMDSGQIDFYQHDTVCTNTCRSTKFDLLISNTRIPPQASALPAPTSPQGNGGQVVVVEDPSAETVAVATDWSPSVATAITVATDESIKNEVGDISEETLSFWKSIAEVGLMGEVVSNIRTELLALLRRVQLRSGQEALQEPDAAVLNSLARMFGLLGSVKRALETRLSQADQNQEQGLHSTLTSLEQQLEEQRKQVCDWPQQQSQAYPSVLLMSLGGEGSKPPAPKRPRLHLSGPTPGPALEPSLPPQQLGLISPITLTPTGQPYAVSGLPTGSRVLTCYTVAKPGQQGAALSTVEREPEEVKTERREQGEILVMEEEPQKQSQAE</sequence>
<dbReference type="PROSITE" id="PS50864">
    <property type="entry name" value="SAND"/>
    <property type="match status" value="1"/>
</dbReference>
<keyword evidence="13" id="KW-1185">Reference proteome</keyword>
<feature type="domain" description="SAND" evidence="11">
    <location>
        <begin position="74"/>
        <end position="159"/>
    </location>
</feature>
<evidence type="ECO:0000256" key="2">
    <source>
        <dbReference type="ARBA" id="ARBA00022490"/>
    </source>
</evidence>
<evidence type="ECO:0000256" key="1">
    <source>
        <dbReference type="ARBA" id="ARBA00004496"/>
    </source>
</evidence>
<reference evidence="12" key="1">
    <citation type="submission" date="2021-01" db="EMBL/GenBank/DDBJ databases">
        <authorList>
            <person name="Zahm M."/>
            <person name="Roques C."/>
            <person name="Cabau C."/>
            <person name="Klopp C."/>
            <person name="Donnadieu C."/>
            <person name="Jouanno E."/>
            <person name="Lampietro C."/>
            <person name="Louis A."/>
            <person name="Herpin A."/>
            <person name="Echchiki A."/>
            <person name="Berthelot C."/>
            <person name="Parey E."/>
            <person name="Roest-Crollius H."/>
            <person name="Braasch I."/>
            <person name="Postlethwait J."/>
            <person name="Bobe J."/>
            <person name="Montfort J."/>
            <person name="Bouchez O."/>
            <person name="Begum T."/>
            <person name="Mejri S."/>
            <person name="Adams A."/>
            <person name="Chen W.-J."/>
            <person name="Guiguen Y."/>
        </authorList>
    </citation>
    <scope>NUCLEOTIDE SEQUENCE</scope>
    <source>
        <tissue evidence="12">Blood</tissue>
    </source>
</reference>
<keyword evidence="4" id="KW-0862">Zinc</keyword>
<evidence type="ECO:0000256" key="7">
    <source>
        <dbReference type="ARBA" id="ARBA00023125"/>
    </source>
</evidence>
<accession>A0A8T3DKT8</accession>
<feature type="compositionally biased region" description="Basic and acidic residues" evidence="10">
    <location>
        <begin position="446"/>
        <end position="461"/>
    </location>
</feature>
<evidence type="ECO:0000256" key="8">
    <source>
        <dbReference type="ARBA" id="ARBA00023163"/>
    </source>
</evidence>
<dbReference type="Gene3D" id="3.10.390.10">
    <property type="entry name" value="SAND domain-like"/>
    <property type="match status" value="1"/>
</dbReference>
<proteinExistence type="predicted"/>
<dbReference type="GO" id="GO:0005634">
    <property type="term" value="C:nucleus"/>
    <property type="evidence" value="ECO:0007669"/>
    <property type="project" value="TreeGrafter"/>
</dbReference>
<dbReference type="GO" id="GO:0000978">
    <property type="term" value="F:RNA polymerase II cis-regulatory region sequence-specific DNA binding"/>
    <property type="evidence" value="ECO:0007669"/>
    <property type="project" value="TreeGrafter"/>
</dbReference>
<comment type="caution">
    <text evidence="12">The sequence shown here is derived from an EMBL/GenBank/DDBJ whole genome shotgun (WGS) entry which is preliminary data.</text>
</comment>
<dbReference type="InterPro" id="IPR059099">
    <property type="entry name" value="GMEB1/2/Spe-44_dom"/>
</dbReference>
<name>A0A8T3DKT8_9TELE</name>
<comment type="subcellular location">
    <subcellularLocation>
        <location evidence="1">Cytoplasm</location>
    </subcellularLocation>
</comment>
<dbReference type="Proteomes" id="UP000829720">
    <property type="component" value="Unassembled WGS sequence"/>
</dbReference>
<dbReference type="GO" id="GO:0046872">
    <property type="term" value="F:metal ion binding"/>
    <property type="evidence" value="ECO:0007669"/>
    <property type="project" value="UniProtKB-KW"/>
</dbReference>
<dbReference type="Pfam" id="PF01342">
    <property type="entry name" value="SAND"/>
    <property type="match status" value="1"/>
</dbReference>
<evidence type="ECO:0000256" key="3">
    <source>
        <dbReference type="ARBA" id="ARBA00022723"/>
    </source>
</evidence>
<keyword evidence="5" id="KW-0805">Transcription regulation</keyword>
<dbReference type="AlphaFoldDB" id="A0A8T3DKT8"/>
<keyword evidence="2" id="KW-0963">Cytoplasm</keyword>
<dbReference type="InterPro" id="IPR010919">
    <property type="entry name" value="SAND-like_dom_sf"/>
</dbReference>
<keyword evidence="9" id="KW-0539">Nucleus</keyword>
<dbReference type="Pfam" id="PF25892">
    <property type="entry name" value="Spe-44"/>
    <property type="match status" value="1"/>
</dbReference>
<evidence type="ECO:0000259" key="11">
    <source>
        <dbReference type="PROSITE" id="PS50864"/>
    </source>
</evidence>
<keyword evidence="8" id="KW-0804">Transcription</keyword>
<evidence type="ECO:0000256" key="5">
    <source>
        <dbReference type="ARBA" id="ARBA00023015"/>
    </source>
</evidence>
<keyword evidence="7" id="KW-0238">DNA-binding</keyword>
<dbReference type="PANTHER" id="PTHR10417:SF3">
    <property type="entry name" value="GLUCOCORTICOID MODULATORY ELEMENT-BINDING PROTEIN 1"/>
    <property type="match status" value="1"/>
</dbReference>
<keyword evidence="3" id="KW-0479">Metal-binding</keyword>
<evidence type="ECO:0000313" key="12">
    <source>
        <dbReference type="EMBL" id="KAI1894905.1"/>
    </source>
</evidence>
<dbReference type="GO" id="GO:0005737">
    <property type="term" value="C:cytoplasm"/>
    <property type="evidence" value="ECO:0007669"/>
    <property type="project" value="UniProtKB-SubCell"/>
</dbReference>
<evidence type="ECO:0000256" key="6">
    <source>
        <dbReference type="ARBA" id="ARBA00023054"/>
    </source>
</evidence>
<organism evidence="12 13">
    <name type="scientific">Albula goreensis</name>
    <dbReference type="NCBI Taxonomy" id="1534307"/>
    <lineage>
        <taxon>Eukaryota</taxon>
        <taxon>Metazoa</taxon>
        <taxon>Chordata</taxon>
        <taxon>Craniata</taxon>
        <taxon>Vertebrata</taxon>
        <taxon>Euteleostomi</taxon>
        <taxon>Actinopterygii</taxon>
        <taxon>Neopterygii</taxon>
        <taxon>Teleostei</taxon>
        <taxon>Albuliformes</taxon>
        <taxon>Albulidae</taxon>
        <taxon>Albula</taxon>
    </lineage>
</organism>
<dbReference type="SMART" id="SM00258">
    <property type="entry name" value="SAND"/>
    <property type="match status" value="1"/>
</dbReference>
<feature type="region of interest" description="Disordered" evidence="10">
    <location>
        <begin position="437"/>
        <end position="477"/>
    </location>
</feature>
<dbReference type="PANTHER" id="PTHR10417">
    <property type="entry name" value="GLUCOCORTICOID MODULATORY ELEMENT-BINDING PROTEIN"/>
    <property type="match status" value="1"/>
</dbReference>